<comment type="cofactor">
    <cofactor evidence="8">
        <name>Zn(2+)</name>
        <dbReference type="ChEBI" id="CHEBI:29105"/>
    </cofactor>
    <text evidence="8">Binds 1 zinc ion per subunit. In the homodimer, two zinc ions are bound between subunits.</text>
</comment>
<dbReference type="EMBL" id="AJIX01000002">
    <property type="protein sequence ID" value="KGR21822.1"/>
    <property type="molecule type" value="Genomic_DNA"/>
</dbReference>
<dbReference type="InterPro" id="IPR018146">
    <property type="entry name" value="Glyoxalase_1_CS"/>
</dbReference>
<feature type="binding site" evidence="8">
    <location>
        <position position="244"/>
    </location>
    <ligand>
        <name>Zn(2+)</name>
        <dbReference type="ChEBI" id="CHEBI:29105"/>
        <note>ligand shared between dimeric partners</note>
    </ligand>
</feature>
<evidence type="ECO:0000256" key="7">
    <source>
        <dbReference type="PIRSR" id="PIRSR604361-1"/>
    </source>
</evidence>
<dbReference type="Proteomes" id="UP000030161">
    <property type="component" value="Unassembled WGS sequence"/>
</dbReference>
<organism evidence="11 12">
    <name type="scientific">Candida albicans P78048</name>
    <dbReference type="NCBI Taxonomy" id="1094989"/>
    <lineage>
        <taxon>Eukaryota</taxon>
        <taxon>Fungi</taxon>
        <taxon>Dikarya</taxon>
        <taxon>Ascomycota</taxon>
        <taxon>Saccharomycotina</taxon>
        <taxon>Pichiomycetes</taxon>
        <taxon>Debaryomycetaceae</taxon>
        <taxon>Candida/Lodderomyces clade</taxon>
        <taxon>Candida</taxon>
    </lineage>
</organism>
<evidence type="ECO:0000256" key="4">
    <source>
        <dbReference type="ARBA" id="ARBA00022723"/>
    </source>
</evidence>
<reference evidence="11 12" key="1">
    <citation type="submission" date="2013-12" db="EMBL/GenBank/DDBJ databases">
        <title>The Genome Sequence of Candida albicans P78048.</title>
        <authorList>
            <consortium name="The Broad Institute Genome Sequencing Platform"/>
            <consortium name="The Broad Institute Genome Sequencing Center for Infectious Disease"/>
            <person name="Cuomo C."/>
            <person name="Bennett R."/>
            <person name="Hirakawa M."/>
            <person name="Noverr M."/>
            <person name="Mitchell A."/>
            <person name="Young S.K."/>
            <person name="Zeng Q."/>
            <person name="Gargeya S."/>
            <person name="Fitzgerald M."/>
            <person name="Abouelleil A."/>
            <person name="Alvarado L."/>
            <person name="Berlin A.M."/>
            <person name="Chapman S.B."/>
            <person name="Dewar J."/>
            <person name="Goldberg J."/>
            <person name="Griggs A."/>
            <person name="Gujja S."/>
            <person name="Hansen M."/>
            <person name="Howarth C."/>
            <person name="Imamovic A."/>
            <person name="Larimer J."/>
            <person name="McCowan C."/>
            <person name="Murphy C."/>
            <person name="Pearson M."/>
            <person name="Priest M."/>
            <person name="Roberts A."/>
            <person name="Saif S."/>
            <person name="Shea T."/>
            <person name="Sykes S."/>
            <person name="Wortman J."/>
            <person name="Nusbaum C."/>
            <person name="Birren B."/>
        </authorList>
    </citation>
    <scope>NUCLEOTIDE SEQUENCE [LARGE SCALE GENOMIC DNA]</scope>
    <source>
        <strain evidence="11 12">P78048</strain>
    </source>
</reference>
<comment type="caution">
    <text evidence="11">The sequence shown here is derived from an EMBL/GenBank/DDBJ whole genome shotgun (WGS) entry which is preliminary data.</text>
</comment>
<dbReference type="GO" id="GO:0046872">
    <property type="term" value="F:metal ion binding"/>
    <property type="evidence" value="ECO:0007669"/>
    <property type="project" value="UniProtKB-UniRule"/>
</dbReference>
<evidence type="ECO:0000313" key="11">
    <source>
        <dbReference type="EMBL" id="KGR21822.1"/>
    </source>
</evidence>
<dbReference type="PROSITE" id="PS00934">
    <property type="entry name" value="GLYOXALASE_I_1"/>
    <property type="match status" value="2"/>
</dbReference>
<dbReference type="Pfam" id="PF00903">
    <property type="entry name" value="Glyoxalase"/>
    <property type="match status" value="2"/>
</dbReference>
<proteinExistence type="inferred from homology"/>
<name>A0AB34Q124_CANAX</name>
<comment type="catalytic activity">
    <reaction evidence="9">
        <text>(R)-S-lactoylglutathione = methylglyoxal + glutathione</text>
        <dbReference type="Rhea" id="RHEA:19069"/>
        <dbReference type="ChEBI" id="CHEBI:17158"/>
        <dbReference type="ChEBI" id="CHEBI:57474"/>
        <dbReference type="ChEBI" id="CHEBI:57925"/>
        <dbReference type="EC" id="4.4.1.5"/>
    </reaction>
</comment>
<dbReference type="GO" id="GO:0004462">
    <property type="term" value="F:lactoylglutathione lyase activity"/>
    <property type="evidence" value="ECO:0007669"/>
    <property type="project" value="UniProtKB-UniRule"/>
</dbReference>
<feature type="domain" description="VOC" evidence="10">
    <location>
        <begin position="23"/>
        <end position="161"/>
    </location>
</feature>
<comment type="function">
    <text evidence="9">Catalyzes the conversion of hemimercaptal, formed from methylglyoxal and glutathione, to S-lactoylglutathione.</text>
</comment>
<comment type="similarity">
    <text evidence="2 9">Belongs to the glyoxalase I family.</text>
</comment>
<evidence type="ECO:0000256" key="8">
    <source>
        <dbReference type="PIRSR" id="PIRSR604361-3"/>
    </source>
</evidence>
<evidence type="ECO:0000256" key="6">
    <source>
        <dbReference type="ARBA" id="ARBA00023239"/>
    </source>
</evidence>
<dbReference type="Gene3D" id="3.10.180.10">
    <property type="entry name" value="2,3-Dihydroxybiphenyl 1,2-Dioxygenase, domain 1"/>
    <property type="match status" value="2"/>
</dbReference>
<dbReference type="InterPro" id="IPR004361">
    <property type="entry name" value="Glyoxalase_1"/>
</dbReference>
<feature type="binding site" evidence="8">
    <location>
        <position position="325"/>
    </location>
    <ligand>
        <name>Zn(2+)</name>
        <dbReference type="ChEBI" id="CHEBI:29105"/>
        <note>ligand shared between dimeric partners</note>
    </ligand>
</feature>
<dbReference type="CDD" id="cd07233">
    <property type="entry name" value="GlxI_Zn"/>
    <property type="match status" value="2"/>
</dbReference>
<feature type="active site" description="Proton donor/acceptor" evidence="7">
    <location>
        <position position="325"/>
    </location>
</feature>
<feature type="binding site" evidence="8">
    <location>
        <position position="276"/>
    </location>
    <ligand>
        <name>Zn(2+)</name>
        <dbReference type="ChEBI" id="CHEBI:29105"/>
        <note>ligand shared between dimeric partners</note>
    </ligand>
</feature>
<gene>
    <name evidence="11" type="ORF">MG3_00041</name>
</gene>
<protein>
    <recommendedName>
        <fullName evidence="3 9">Lactoylglutathione lyase</fullName>
        <ecNumber evidence="3 9">4.4.1.5</ecNumber>
    </recommendedName>
    <alternativeName>
        <fullName evidence="9">Glyoxalase I</fullName>
    </alternativeName>
</protein>
<evidence type="ECO:0000256" key="2">
    <source>
        <dbReference type="ARBA" id="ARBA00010363"/>
    </source>
</evidence>
<keyword evidence="4 8" id="KW-0479">Metal-binding</keyword>
<dbReference type="PROSITE" id="PS00935">
    <property type="entry name" value="GLYOXALASE_I_2"/>
    <property type="match status" value="1"/>
</dbReference>
<dbReference type="NCBIfam" id="TIGR00068">
    <property type="entry name" value="glyox_I"/>
    <property type="match status" value="2"/>
</dbReference>
<dbReference type="InterPro" id="IPR037523">
    <property type="entry name" value="VOC_core"/>
</dbReference>
<dbReference type="InterPro" id="IPR029068">
    <property type="entry name" value="Glyas_Bleomycin-R_OHBP_Dase"/>
</dbReference>
<evidence type="ECO:0000259" key="10">
    <source>
        <dbReference type="PROSITE" id="PS51819"/>
    </source>
</evidence>
<accession>A0AB34Q124</accession>
<dbReference type="SMR" id="A0AB34Q124"/>
<evidence type="ECO:0000256" key="9">
    <source>
        <dbReference type="RuleBase" id="RU361179"/>
    </source>
</evidence>
<dbReference type="AlphaFoldDB" id="A0AB34Q124"/>
<evidence type="ECO:0000256" key="5">
    <source>
        <dbReference type="ARBA" id="ARBA00022833"/>
    </source>
</evidence>
<keyword evidence="6 9" id="KW-0456">Lyase</keyword>
<feature type="domain" description="VOC" evidence="10">
    <location>
        <begin position="176"/>
        <end position="329"/>
    </location>
</feature>
<dbReference type="PROSITE" id="PS51819">
    <property type="entry name" value="VOC"/>
    <property type="match status" value="2"/>
</dbReference>
<evidence type="ECO:0000256" key="3">
    <source>
        <dbReference type="ARBA" id="ARBA00012081"/>
    </source>
</evidence>
<dbReference type="InterPro" id="IPR004360">
    <property type="entry name" value="Glyas_Fos-R_dOase_dom"/>
</dbReference>
<dbReference type="PANTHER" id="PTHR10374">
    <property type="entry name" value="LACTOYLGLUTATHIONE LYASE GLYOXALASE I"/>
    <property type="match status" value="1"/>
</dbReference>
<dbReference type="SUPFAM" id="SSF54593">
    <property type="entry name" value="Glyoxalase/Bleomycin resistance protein/Dihydroxybiphenyl dioxygenase"/>
    <property type="match status" value="2"/>
</dbReference>
<evidence type="ECO:0000256" key="1">
    <source>
        <dbReference type="ARBA" id="ARBA00005008"/>
    </source>
</evidence>
<comment type="pathway">
    <text evidence="1 9">Secondary metabolite metabolism; methylglyoxal degradation; (R)-lactate from methylglyoxal: step 1/2.</text>
</comment>
<dbReference type="EC" id="4.4.1.5" evidence="3 9"/>
<evidence type="ECO:0000313" key="12">
    <source>
        <dbReference type="Proteomes" id="UP000030161"/>
    </source>
</evidence>
<dbReference type="PANTHER" id="PTHR10374:SF30">
    <property type="entry name" value="LACTOYLGLUTATHIONE LYASE"/>
    <property type="match status" value="1"/>
</dbReference>
<sequence length="342" mass="39525">MFKRFFSYTPRTFKMATFNNSFLMNHTCLRIKDPKVSIPFYTEKFGMKLIATFPFADFTLYMLNYETEANKHLNWSAREGVLELCHNHGVENDSNYKLNNGNGEKDRGFGHICMSVDNIEAFQDQLLKSEVKFQKKLSDGRQKNIAFALDPDGYWIELIENGINKVANKTEVSSYKLNHTMIRVKDPKKSLEFYRDVLGFKLLSTSEHEGAKFTLYFLGYDHDPNFKQDTLVRNEQAKREGVIELTHNWGTESDPEFKGYHNGNSTENGALQGFGHTCVSCEDPAKFCQELEEKFGDKLDWSLKWDQGKIKKIAFIRDPDGYSIEILGHDLFADSFKEQANL</sequence>
<keyword evidence="5 8" id="KW-0862">Zinc</keyword>